<dbReference type="AlphaFoldDB" id="A0A2S2E496"/>
<evidence type="ECO:0000313" key="2">
    <source>
        <dbReference type="EMBL" id="AWL12332.1"/>
    </source>
</evidence>
<name>A0A2S2E496_9ALTE</name>
<dbReference type="Proteomes" id="UP000245728">
    <property type="component" value="Chromosome"/>
</dbReference>
<proteinExistence type="predicted"/>
<protein>
    <recommendedName>
        <fullName evidence="1">Co-chaperone DjlA N-terminal domain-containing protein</fullName>
    </recommendedName>
</protein>
<dbReference type="Pfam" id="PF05099">
    <property type="entry name" value="TerB"/>
    <property type="match status" value="1"/>
</dbReference>
<dbReference type="Gene3D" id="1.10.3680.10">
    <property type="entry name" value="TerB-like"/>
    <property type="match status" value="1"/>
</dbReference>
<gene>
    <name evidence="2" type="ORF">HMF8227_01862</name>
</gene>
<accession>A0A2S2E496</accession>
<dbReference type="CDD" id="cd07313">
    <property type="entry name" value="terB_like_2"/>
    <property type="match status" value="1"/>
</dbReference>
<dbReference type="SUPFAM" id="SSF158682">
    <property type="entry name" value="TerB-like"/>
    <property type="match status" value="1"/>
</dbReference>
<evidence type="ECO:0000259" key="1">
    <source>
        <dbReference type="Pfam" id="PF05099"/>
    </source>
</evidence>
<dbReference type="InterPro" id="IPR007791">
    <property type="entry name" value="DjlA_N"/>
</dbReference>
<dbReference type="InterPro" id="IPR029024">
    <property type="entry name" value="TerB-like"/>
</dbReference>
<dbReference type="RefSeq" id="WP_162558560.1">
    <property type="nucleotide sequence ID" value="NZ_CP029347.1"/>
</dbReference>
<evidence type="ECO:0000313" key="3">
    <source>
        <dbReference type="Proteomes" id="UP000245728"/>
    </source>
</evidence>
<sequence length="150" mass="17357">MIKSLKNWVEQLKQEDSSDQGRIKTDIATAVLYMEVIRADSELAEDETQMMHQLLVKQFNLSDKQAEQLLHRSGEHTDSANDMMTFTRVLNDSCDAEQKQTVMVNLWKLALADGQLDKHEEHTIRRIADLLYVPHSKFIQSKLNAREQSE</sequence>
<organism evidence="2 3">
    <name type="scientific">Saliniradius amylolyticus</name>
    <dbReference type="NCBI Taxonomy" id="2183582"/>
    <lineage>
        <taxon>Bacteria</taxon>
        <taxon>Pseudomonadati</taxon>
        <taxon>Pseudomonadota</taxon>
        <taxon>Gammaproteobacteria</taxon>
        <taxon>Alteromonadales</taxon>
        <taxon>Alteromonadaceae</taxon>
        <taxon>Saliniradius</taxon>
    </lineage>
</organism>
<feature type="domain" description="Co-chaperone DjlA N-terminal" evidence="1">
    <location>
        <begin position="27"/>
        <end position="142"/>
    </location>
</feature>
<dbReference type="KEGG" id="salh:HMF8227_01862"/>
<reference evidence="2 3" key="1">
    <citation type="submission" date="2018-05" db="EMBL/GenBank/DDBJ databases">
        <title>Salinimonas sp. HMF8227 Genome sequencing and assembly.</title>
        <authorList>
            <person name="Kang H."/>
            <person name="Kang J."/>
            <person name="Cha I."/>
            <person name="Kim H."/>
            <person name="Joh K."/>
        </authorList>
    </citation>
    <scope>NUCLEOTIDE SEQUENCE [LARGE SCALE GENOMIC DNA]</scope>
    <source>
        <strain evidence="2 3">HMF8227</strain>
    </source>
</reference>
<keyword evidence="3" id="KW-1185">Reference proteome</keyword>
<dbReference type="EMBL" id="CP029347">
    <property type="protein sequence ID" value="AWL12332.1"/>
    <property type="molecule type" value="Genomic_DNA"/>
</dbReference>